<dbReference type="AlphaFoldDB" id="A0A4Y8N2M6"/>
<accession>A0A4Y8N2M6</accession>
<sequence length="63" mass="6847">MVEFLKFDPVHETPDLTGVLRRIAMVDKSKRKDACQAECVARTSTVVTSTGTANQPAATPLRS</sequence>
<protein>
    <submittedName>
        <fullName evidence="1">Uncharacterized protein</fullName>
    </submittedName>
</protein>
<gene>
    <name evidence="1" type="ORF">E2553_01895</name>
</gene>
<reference evidence="1 2" key="1">
    <citation type="submission" date="2019-03" db="EMBL/GenBank/DDBJ databases">
        <title>Complete Genome Sequence of Paraburkholderia dipogonis ICMP 19430T, a Nitrogen-fixing Symbiont of the South African Invasive Legume Dipogon lignosus in New Zealand.</title>
        <authorList>
            <person name="De Meyer S.E."/>
        </authorList>
    </citation>
    <scope>NUCLEOTIDE SEQUENCE [LARGE SCALE GENOMIC DNA]</scope>
    <source>
        <strain evidence="1 2">ICMP 19430</strain>
    </source>
</reference>
<dbReference type="GeneID" id="97307544"/>
<organism evidence="1 2">
    <name type="scientific">Paraburkholderia dipogonis</name>
    <dbReference type="NCBI Taxonomy" id="1211383"/>
    <lineage>
        <taxon>Bacteria</taxon>
        <taxon>Pseudomonadati</taxon>
        <taxon>Pseudomonadota</taxon>
        <taxon>Betaproteobacteria</taxon>
        <taxon>Burkholderiales</taxon>
        <taxon>Burkholderiaceae</taxon>
        <taxon>Paraburkholderia</taxon>
    </lineage>
</organism>
<dbReference type="RefSeq" id="WP_134455788.1">
    <property type="nucleotide sequence ID" value="NZ_JBHMFL010000084.1"/>
</dbReference>
<evidence type="ECO:0000313" key="2">
    <source>
        <dbReference type="Proteomes" id="UP000297385"/>
    </source>
</evidence>
<dbReference type="Proteomes" id="UP000297385">
    <property type="component" value="Unassembled WGS sequence"/>
</dbReference>
<dbReference type="EMBL" id="SNVI01000001">
    <property type="protein sequence ID" value="TFE43891.1"/>
    <property type="molecule type" value="Genomic_DNA"/>
</dbReference>
<name>A0A4Y8N2M6_9BURK</name>
<comment type="caution">
    <text evidence="1">The sequence shown here is derived from an EMBL/GenBank/DDBJ whole genome shotgun (WGS) entry which is preliminary data.</text>
</comment>
<proteinExistence type="predicted"/>
<evidence type="ECO:0000313" key="1">
    <source>
        <dbReference type="EMBL" id="TFE43891.1"/>
    </source>
</evidence>